<proteinExistence type="predicted"/>
<comment type="caution">
    <text evidence="2">The sequence shown here is derived from an EMBL/GenBank/DDBJ whole genome shotgun (WGS) entry which is preliminary data.</text>
</comment>
<evidence type="ECO:0000313" key="2">
    <source>
        <dbReference type="EMBL" id="KAF2725792.1"/>
    </source>
</evidence>
<reference evidence="2" key="1">
    <citation type="journal article" date="2020" name="Stud. Mycol.">
        <title>101 Dothideomycetes genomes: a test case for predicting lifestyles and emergence of pathogens.</title>
        <authorList>
            <person name="Haridas S."/>
            <person name="Albert R."/>
            <person name="Binder M."/>
            <person name="Bloem J."/>
            <person name="Labutti K."/>
            <person name="Salamov A."/>
            <person name="Andreopoulos B."/>
            <person name="Baker S."/>
            <person name="Barry K."/>
            <person name="Bills G."/>
            <person name="Bluhm B."/>
            <person name="Cannon C."/>
            <person name="Castanera R."/>
            <person name="Culley D."/>
            <person name="Daum C."/>
            <person name="Ezra D."/>
            <person name="Gonzalez J."/>
            <person name="Henrissat B."/>
            <person name="Kuo A."/>
            <person name="Liang C."/>
            <person name="Lipzen A."/>
            <person name="Lutzoni F."/>
            <person name="Magnuson J."/>
            <person name="Mondo S."/>
            <person name="Nolan M."/>
            <person name="Ohm R."/>
            <person name="Pangilinan J."/>
            <person name="Park H.-J."/>
            <person name="Ramirez L."/>
            <person name="Alfaro M."/>
            <person name="Sun H."/>
            <person name="Tritt A."/>
            <person name="Yoshinaga Y."/>
            <person name="Zwiers L.-H."/>
            <person name="Turgeon B."/>
            <person name="Goodwin S."/>
            <person name="Spatafora J."/>
            <person name="Crous P."/>
            <person name="Grigoriev I."/>
        </authorList>
    </citation>
    <scope>NUCLEOTIDE SEQUENCE</scope>
    <source>
        <strain evidence="2">CBS 116435</strain>
    </source>
</reference>
<evidence type="ECO:0000313" key="3">
    <source>
        <dbReference type="Proteomes" id="UP000799441"/>
    </source>
</evidence>
<dbReference type="EMBL" id="MU003766">
    <property type="protein sequence ID" value="KAF2725792.1"/>
    <property type="molecule type" value="Genomic_DNA"/>
</dbReference>
<name>A0A9P4QEI1_9PEZI</name>
<protein>
    <submittedName>
        <fullName evidence="2">Uncharacterized protein</fullName>
    </submittedName>
</protein>
<accession>A0A9P4QEI1</accession>
<gene>
    <name evidence="2" type="ORF">K431DRAFT_53086</name>
</gene>
<dbReference type="Proteomes" id="UP000799441">
    <property type="component" value="Unassembled WGS sequence"/>
</dbReference>
<feature type="region of interest" description="Disordered" evidence="1">
    <location>
        <begin position="54"/>
        <end position="73"/>
    </location>
</feature>
<keyword evidence="3" id="KW-1185">Reference proteome</keyword>
<evidence type="ECO:0000256" key="1">
    <source>
        <dbReference type="SAM" id="MobiDB-lite"/>
    </source>
</evidence>
<organism evidence="2 3">
    <name type="scientific">Polychaeton citri CBS 116435</name>
    <dbReference type="NCBI Taxonomy" id="1314669"/>
    <lineage>
        <taxon>Eukaryota</taxon>
        <taxon>Fungi</taxon>
        <taxon>Dikarya</taxon>
        <taxon>Ascomycota</taxon>
        <taxon>Pezizomycotina</taxon>
        <taxon>Dothideomycetes</taxon>
        <taxon>Dothideomycetidae</taxon>
        <taxon>Capnodiales</taxon>
        <taxon>Capnodiaceae</taxon>
        <taxon>Polychaeton</taxon>
    </lineage>
</organism>
<dbReference type="AlphaFoldDB" id="A0A9P4QEI1"/>
<sequence>MDPRERMVLLMIVVNVGFQRVNRSQRLPGGIEEKGKRPTEDAHCLTTFGCELRRSAQEKARREREREPEGGEREWASFNTGLCLELVISGAGVSASSQSTCPWPKRTRDKVTTLFFDCCSLHCHCYCYPAITDHLK</sequence>